<protein>
    <recommendedName>
        <fullName evidence="2">UDP-glucose/GDP-mannose dehydrogenase N-terminal domain-containing protein</fullName>
    </recommendedName>
</protein>
<dbReference type="EMBL" id="UINC01223464">
    <property type="protein sequence ID" value="SVE52674.1"/>
    <property type="molecule type" value="Genomic_DNA"/>
</dbReference>
<feature type="domain" description="UDP-glucose/GDP-mannose dehydrogenase N-terminal" evidence="2">
    <location>
        <begin position="14"/>
        <end position="189"/>
    </location>
</feature>
<dbReference type="Pfam" id="PF03721">
    <property type="entry name" value="UDPG_MGDP_dh_N"/>
    <property type="match status" value="1"/>
</dbReference>
<evidence type="ECO:0000313" key="3">
    <source>
        <dbReference type="EMBL" id="SVE52674.1"/>
    </source>
</evidence>
<sequence length="190" mass="20758">MTKLLDKVKEKTATICILGLGRVGLPLASVFASKGLDVIGVDINEERLSSIRNGKCPFYDPALQENLDISSKSGKLTVENDLEKIKERIDVIFVTVGTPTTLGNTVDYSQVYTALEEVCKVDLRGKIVIMRSTLPPRTTTDIIIPFIENKTGLIAGNDFQLAVCPERILEGQAVKEIQEIPEIVGGINQT</sequence>
<name>A0A383E7W4_9ZZZZ</name>
<proteinExistence type="inferred from homology"/>
<dbReference type="InterPro" id="IPR001732">
    <property type="entry name" value="UDP-Glc/GDP-Man_DH_N"/>
</dbReference>
<evidence type="ECO:0000259" key="2">
    <source>
        <dbReference type="Pfam" id="PF03721"/>
    </source>
</evidence>
<dbReference type="InterPro" id="IPR017476">
    <property type="entry name" value="UDP-Glc/GDP-Man"/>
</dbReference>
<dbReference type="AlphaFoldDB" id="A0A383E7W4"/>
<dbReference type="Gene3D" id="3.40.50.720">
    <property type="entry name" value="NAD(P)-binding Rossmann-like Domain"/>
    <property type="match status" value="1"/>
</dbReference>
<feature type="non-terminal residue" evidence="3">
    <location>
        <position position="190"/>
    </location>
</feature>
<dbReference type="PIRSF" id="PIRSF500136">
    <property type="entry name" value="UDP_ManNAc_DH"/>
    <property type="match status" value="1"/>
</dbReference>
<accession>A0A383E7W4</accession>
<dbReference type="PANTHER" id="PTHR43491">
    <property type="entry name" value="UDP-N-ACETYL-D-MANNOSAMINE DEHYDROGENASE"/>
    <property type="match status" value="1"/>
</dbReference>
<dbReference type="InterPro" id="IPR036291">
    <property type="entry name" value="NAD(P)-bd_dom_sf"/>
</dbReference>
<evidence type="ECO:0000256" key="1">
    <source>
        <dbReference type="ARBA" id="ARBA00006601"/>
    </source>
</evidence>
<dbReference type="PIRSF" id="PIRSF000124">
    <property type="entry name" value="UDPglc_GDPman_dh"/>
    <property type="match status" value="1"/>
</dbReference>
<organism evidence="3">
    <name type="scientific">marine metagenome</name>
    <dbReference type="NCBI Taxonomy" id="408172"/>
    <lineage>
        <taxon>unclassified sequences</taxon>
        <taxon>metagenomes</taxon>
        <taxon>ecological metagenomes</taxon>
    </lineage>
</organism>
<dbReference type="GO" id="GO:0016616">
    <property type="term" value="F:oxidoreductase activity, acting on the CH-OH group of donors, NAD or NADP as acceptor"/>
    <property type="evidence" value="ECO:0007669"/>
    <property type="project" value="InterPro"/>
</dbReference>
<dbReference type="SUPFAM" id="SSF51735">
    <property type="entry name" value="NAD(P)-binding Rossmann-fold domains"/>
    <property type="match status" value="1"/>
</dbReference>
<gene>
    <name evidence="3" type="ORF">METZ01_LOCUS505528</name>
</gene>
<dbReference type="PANTHER" id="PTHR43491:SF2">
    <property type="entry name" value="UDP-N-ACETYL-D-MANNOSAMINE DEHYDROGENASE"/>
    <property type="match status" value="1"/>
</dbReference>
<dbReference type="GO" id="GO:0051287">
    <property type="term" value="F:NAD binding"/>
    <property type="evidence" value="ECO:0007669"/>
    <property type="project" value="InterPro"/>
</dbReference>
<dbReference type="InterPro" id="IPR028359">
    <property type="entry name" value="UDP_ManNAc/GlcNAc_DH"/>
</dbReference>
<reference evidence="3" key="1">
    <citation type="submission" date="2018-05" db="EMBL/GenBank/DDBJ databases">
        <authorList>
            <person name="Lanie J.A."/>
            <person name="Ng W.-L."/>
            <person name="Kazmierczak K.M."/>
            <person name="Andrzejewski T.M."/>
            <person name="Davidsen T.M."/>
            <person name="Wayne K.J."/>
            <person name="Tettelin H."/>
            <person name="Glass J.I."/>
            <person name="Rusch D."/>
            <person name="Podicherti R."/>
            <person name="Tsui H.-C.T."/>
            <person name="Winkler M.E."/>
        </authorList>
    </citation>
    <scope>NUCLEOTIDE SEQUENCE</scope>
</reference>
<dbReference type="GO" id="GO:0016628">
    <property type="term" value="F:oxidoreductase activity, acting on the CH-CH group of donors, NAD or NADP as acceptor"/>
    <property type="evidence" value="ECO:0007669"/>
    <property type="project" value="InterPro"/>
</dbReference>
<comment type="similarity">
    <text evidence="1">Belongs to the UDP-glucose/GDP-mannose dehydrogenase family.</text>
</comment>
<dbReference type="GO" id="GO:0000271">
    <property type="term" value="P:polysaccharide biosynthetic process"/>
    <property type="evidence" value="ECO:0007669"/>
    <property type="project" value="InterPro"/>
</dbReference>